<evidence type="ECO:0000256" key="2">
    <source>
        <dbReference type="ARBA" id="ARBA00010548"/>
    </source>
</evidence>
<accession>A0A255Z6A5</accession>
<evidence type="ECO:0000256" key="6">
    <source>
        <dbReference type="ARBA" id="ARBA00022982"/>
    </source>
</evidence>
<comment type="caution">
    <text evidence="10">The sequence shown here is derived from an EMBL/GenBank/DDBJ whole genome shotgun (WGS) entry which is preliminary data.</text>
</comment>
<comment type="similarity">
    <text evidence="2">Belongs to the aromatic amine dehydrogenase heavy chain family.</text>
</comment>
<evidence type="ECO:0000256" key="7">
    <source>
        <dbReference type="ARBA" id="ARBA00023002"/>
    </source>
</evidence>
<evidence type="ECO:0000313" key="10">
    <source>
        <dbReference type="EMBL" id="OYQ37073.1"/>
    </source>
</evidence>
<feature type="signal peptide" evidence="9">
    <location>
        <begin position="1"/>
        <end position="21"/>
    </location>
</feature>
<evidence type="ECO:0000256" key="1">
    <source>
        <dbReference type="ARBA" id="ARBA00004418"/>
    </source>
</evidence>
<proteinExistence type="inferred from homology"/>
<dbReference type="GO" id="GO:0030058">
    <property type="term" value="F:aliphatic amine dehydrogenase activity"/>
    <property type="evidence" value="ECO:0007669"/>
    <property type="project" value="InterPro"/>
</dbReference>
<reference evidence="10 11" key="1">
    <citation type="submission" date="2017-07" db="EMBL/GenBank/DDBJ databases">
        <title>Niveispirillum cyanobacteriorum sp. nov., isolated from cyanobacterial aggregates in a eutrophic lake.</title>
        <authorList>
            <person name="Cai H."/>
        </authorList>
    </citation>
    <scope>NUCLEOTIDE SEQUENCE [LARGE SCALE GENOMIC DNA]</scope>
    <source>
        <strain evidence="11">TH1-14</strain>
    </source>
</reference>
<comment type="subcellular location">
    <subcellularLocation>
        <location evidence="1">Periplasm</location>
    </subcellularLocation>
</comment>
<keyword evidence="7" id="KW-0560">Oxidoreductase</keyword>
<dbReference type="InterPro" id="IPR011044">
    <property type="entry name" value="Quino_amine_DH_bsu"/>
</dbReference>
<evidence type="ECO:0000313" key="11">
    <source>
        <dbReference type="Proteomes" id="UP000216998"/>
    </source>
</evidence>
<evidence type="ECO:0000256" key="8">
    <source>
        <dbReference type="PIRSR" id="PIRSR609451-50"/>
    </source>
</evidence>
<keyword evidence="3" id="KW-0813">Transport</keyword>
<dbReference type="Pfam" id="PF06433">
    <property type="entry name" value="Me-amine-dh_H"/>
    <property type="match status" value="1"/>
</dbReference>
<evidence type="ECO:0000256" key="9">
    <source>
        <dbReference type="SAM" id="SignalP"/>
    </source>
</evidence>
<evidence type="ECO:0000256" key="4">
    <source>
        <dbReference type="ARBA" id="ARBA00022729"/>
    </source>
</evidence>
<keyword evidence="8" id="KW-1015">Disulfide bond</keyword>
<dbReference type="Proteomes" id="UP000216998">
    <property type="component" value="Unassembled WGS sequence"/>
</dbReference>
<feature type="disulfide bond" evidence="8">
    <location>
        <begin position="177"/>
        <end position="192"/>
    </location>
</feature>
<dbReference type="SUPFAM" id="SSF50969">
    <property type="entry name" value="YVTN repeat-like/Quinoprotein amine dehydrogenase"/>
    <property type="match status" value="1"/>
</dbReference>
<dbReference type="AlphaFoldDB" id="A0A255Z6A5"/>
<keyword evidence="5" id="KW-0574">Periplasm</keyword>
<evidence type="ECO:0000256" key="3">
    <source>
        <dbReference type="ARBA" id="ARBA00022448"/>
    </source>
</evidence>
<feature type="chain" id="PRO_5013395917" evidence="9">
    <location>
        <begin position="22"/>
        <end position="386"/>
    </location>
</feature>
<dbReference type="RefSeq" id="WP_094453423.1">
    <property type="nucleotide sequence ID" value="NZ_NOXU01000018.1"/>
</dbReference>
<protein>
    <submittedName>
        <fullName evidence="10">Amine dehydrogenase</fullName>
    </submittedName>
</protein>
<organism evidence="10 11">
    <name type="scientific">Niveispirillum lacus</name>
    <dbReference type="NCBI Taxonomy" id="1981099"/>
    <lineage>
        <taxon>Bacteria</taxon>
        <taxon>Pseudomonadati</taxon>
        <taxon>Pseudomonadota</taxon>
        <taxon>Alphaproteobacteria</taxon>
        <taxon>Rhodospirillales</taxon>
        <taxon>Azospirillaceae</taxon>
        <taxon>Niveispirillum</taxon>
    </lineage>
</organism>
<dbReference type="OrthoDB" id="7209000at2"/>
<dbReference type="Gene3D" id="2.130.10.10">
    <property type="entry name" value="YVTN repeat-like/Quinoprotein amine dehydrogenase"/>
    <property type="match status" value="1"/>
</dbReference>
<keyword evidence="6" id="KW-0249">Electron transport</keyword>
<keyword evidence="4 9" id="KW-0732">Signal</keyword>
<dbReference type="EMBL" id="NOXU01000018">
    <property type="protein sequence ID" value="OYQ37073.1"/>
    <property type="molecule type" value="Genomic_DNA"/>
</dbReference>
<gene>
    <name evidence="10" type="ORF">CHU95_02550</name>
</gene>
<evidence type="ECO:0000256" key="5">
    <source>
        <dbReference type="ARBA" id="ARBA00022764"/>
    </source>
</evidence>
<dbReference type="GO" id="GO:0042597">
    <property type="term" value="C:periplasmic space"/>
    <property type="evidence" value="ECO:0007669"/>
    <property type="project" value="UniProtKB-SubCell"/>
</dbReference>
<dbReference type="InterPro" id="IPR009451">
    <property type="entry name" value="Metamine_DH_Hvc"/>
</dbReference>
<sequence length="386" mass="41941">MSRLSLIALCAAIALVAPARAELQAEQLSVETLPEKLPAHWVWVNDVAFFNMADGRAYLIDADNGRFVGMVSGGYGHGSLGLDPRGDRFVVPATFYSRGSRGDRTDVLTLYETKNLTPGTEIIIPAKKFSGIPFVGNSTLTDDGRFALIYNFTPEQSVTVANLDKGAVVGEFQTPGCGLIYPVGPRRFMMQCGDGSMQLALMDAEGKVTPGGVSKPLWTQEDLATEKAVRVGESRWMFFTYNSQVFIVDGAGKEPRVVDQWSLVGPNPDGWRVGGLQPSAYHTAQGRLYVLMHQGGPETRKDPGKQVWVFDLRTRKKIQQIDLETTATSIAVSQDAKPLLYATEFGVPTLNIYDAASGKKLRAVDQLGQTLTVIQPAPVQPAAMGR</sequence>
<keyword evidence="11" id="KW-1185">Reference proteome</keyword>
<name>A0A255Z6A5_9PROT</name>
<dbReference type="InterPro" id="IPR015943">
    <property type="entry name" value="WD40/YVTN_repeat-like_dom_sf"/>
</dbReference>